<evidence type="ECO:0008006" key="3">
    <source>
        <dbReference type="Google" id="ProtNLM"/>
    </source>
</evidence>
<dbReference type="SUPFAM" id="SSF88659">
    <property type="entry name" value="Sigma3 and sigma4 domains of RNA polymerase sigma factors"/>
    <property type="match status" value="1"/>
</dbReference>
<evidence type="ECO:0000313" key="1">
    <source>
        <dbReference type="EMBL" id="WAU03822.1"/>
    </source>
</evidence>
<dbReference type="RefSeq" id="WP_277411029.1">
    <property type="nucleotide sequence ID" value="NZ_CP114203.1"/>
</dbReference>
<sequence length="97" mass="10673">MDGALAELARNWQAALSSPCLPAVAWEILTGRVGARIRKPDFLRLLLSEQQADAVILRHRLGLELRDVAQIMGVSQPVIIGQLRWARSAVQHAAIAR</sequence>
<gene>
    <name evidence="1" type="ORF">STRNI_002017</name>
</gene>
<reference evidence="1 2" key="1">
    <citation type="submission" date="2022-12" db="EMBL/GenBank/DDBJ databases">
        <authorList>
            <person name="Ruckert C."/>
            <person name="Busche T."/>
            <person name="Kalinowski J."/>
            <person name="Wittmann C."/>
        </authorList>
    </citation>
    <scope>NUCLEOTIDE SEQUENCE [LARGE SCALE GENOMIC DNA]</scope>
    <source>
        <strain evidence="1 2">DSM 40276</strain>
    </source>
</reference>
<name>A0ABY7J0J1_STRNI</name>
<dbReference type="GeneID" id="301331204"/>
<evidence type="ECO:0000313" key="2">
    <source>
        <dbReference type="Proteomes" id="UP001210169"/>
    </source>
</evidence>
<keyword evidence="2" id="KW-1185">Reference proteome</keyword>
<dbReference type="Proteomes" id="UP001210169">
    <property type="component" value="Chromosome"/>
</dbReference>
<dbReference type="InterPro" id="IPR013324">
    <property type="entry name" value="RNA_pol_sigma_r3/r4-like"/>
</dbReference>
<accession>A0ABY7J0J1</accession>
<dbReference type="EMBL" id="CP114203">
    <property type="protein sequence ID" value="WAU03822.1"/>
    <property type="molecule type" value="Genomic_DNA"/>
</dbReference>
<organism evidence="1 2">
    <name type="scientific">Streptomyces nigrescens</name>
    <dbReference type="NCBI Taxonomy" id="1920"/>
    <lineage>
        <taxon>Bacteria</taxon>
        <taxon>Bacillati</taxon>
        <taxon>Actinomycetota</taxon>
        <taxon>Actinomycetes</taxon>
        <taxon>Kitasatosporales</taxon>
        <taxon>Streptomycetaceae</taxon>
        <taxon>Streptomyces</taxon>
    </lineage>
</organism>
<protein>
    <recommendedName>
        <fullName evidence="3">RNA polymerase sigma factor 70 region 4 type 2 domain-containing protein</fullName>
    </recommendedName>
</protein>
<proteinExistence type="predicted"/>